<dbReference type="AlphaFoldDB" id="A0A8H7S0E9"/>
<feature type="transmembrane region" description="Helical" evidence="1">
    <location>
        <begin position="41"/>
        <end position="62"/>
    </location>
</feature>
<dbReference type="Proteomes" id="UP000646827">
    <property type="component" value="Unassembled WGS sequence"/>
</dbReference>
<comment type="caution">
    <text evidence="2">The sequence shown here is derived from an EMBL/GenBank/DDBJ whole genome shotgun (WGS) entry which is preliminary data.</text>
</comment>
<evidence type="ECO:0000256" key="1">
    <source>
        <dbReference type="SAM" id="Phobius"/>
    </source>
</evidence>
<dbReference type="InterPro" id="IPR029069">
    <property type="entry name" value="HotDog_dom_sf"/>
</dbReference>
<dbReference type="InterPro" id="IPR027961">
    <property type="entry name" value="DUF4442"/>
</dbReference>
<reference evidence="2 3" key="1">
    <citation type="submission" date="2020-12" db="EMBL/GenBank/DDBJ databases">
        <title>Metabolic potential, ecology and presence of endohyphal bacteria is reflected in genomic diversity of Mucoromycotina.</title>
        <authorList>
            <person name="Muszewska A."/>
            <person name="Okrasinska A."/>
            <person name="Steczkiewicz K."/>
            <person name="Drgas O."/>
            <person name="Orlowska M."/>
            <person name="Perlinska-Lenart U."/>
            <person name="Aleksandrzak-Piekarczyk T."/>
            <person name="Szatraj K."/>
            <person name="Zielenkiewicz U."/>
            <person name="Pilsyk S."/>
            <person name="Malc E."/>
            <person name="Mieczkowski P."/>
            <person name="Kruszewska J.S."/>
            <person name="Biernat P."/>
            <person name="Pawlowska J."/>
        </authorList>
    </citation>
    <scope>NUCLEOTIDE SEQUENCE [LARGE SCALE GENOMIC DNA]</scope>
    <source>
        <strain evidence="2 3">CBS 142.35</strain>
    </source>
</reference>
<dbReference type="Pfam" id="PF14539">
    <property type="entry name" value="DUF4442"/>
    <property type="match status" value="1"/>
</dbReference>
<dbReference type="Gene3D" id="3.10.129.10">
    <property type="entry name" value="Hotdog Thioesterase"/>
    <property type="match status" value="1"/>
</dbReference>
<keyword evidence="1" id="KW-1133">Transmembrane helix</keyword>
<name>A0A8H7S0E9_9FUNG</name>
<evidence type="ECO:0000313" key="3">
    <source>
        <dbReference type="Proteomes" id="UP000646827"/>
    </source>
</evidence>
<proteinExistence type="predicted"/>
<evidence type="ECO:0000313" key="2">
    <source>
        <dbReference type="EMBL" id="KAG2220270.1"/>
    </source>
</evidence>
<keyword evidence="1" id="KW-0812">Transmembrane</keyword>
<keyword evidence="1" id="KW-0472">Membrane</keyword>
<gene>
    <name evidence="2" type="ORF">INT45_009885</name>
</gene>
<keyword evidence="3" id="KW-1185">Reference proteome</keyword>
<dbReference type="EMBL" id="JAEPRB010000146">
    <property type="protein sequence ID" value="KAG2220270.1"/>
    <property type="molecule type" value="Genomic_DNA"/>
</dbReference>
<organism evidence="2 3">
    <name type="scientific">Circinella minor</name>
    <dbReference type="NCBI Taxonomy" id="1195481"/>
    <lineage>
        <taxon>Eukaryota</taxon>
        <taxon>Fungi</taxon>
        <taxon>Fungi incertae sedis</taxon>
        <taxon>Mucoromycota</taxon>
        <taxon>Mucoromycotina</taxon>
        <taxon>Mucoromycetes</taxon>
        <taxon>Mucorales</taxon>
        <taxon>Lichtheimiaceae</taxon>
        <taxon>Circinella</taxon>
    </lineage>
</organism>
<sequence length="223" mass="25208">MAIDFPSHEYGSLSPLAAAAYEQMQATARLVRVALQLEWTIFTRFIVGVIVITLLTVVYLLFTLRKARQPLIIWERLNKPIIKLFRPWIFGRLLAKADPYAESIDLRVATFSKGFCTGFMRDHKRNRNPFKSIHATALATFAETIGGLAITSTLGKKDRAILTSLKMEYKKKARGLLTASSDFTPPQYTVGRQEVQTVVVIKDRMLDTVAIGHFDWAVDTKED</sequence>
<dbReference type="SUPFAM" id="SSF54637">
    <property type="entry name" value="Thioesterase/thiol ester dehydrase-isomerase"/>
    <property type="match status" value="1"/>
</dbReference>
<dbReference type="OrthoDB" id="10255641at2759"/>
<accession>A0A8H7S0E9</accession>
<protein>
    <submittedName>
        <fullName evidence="2">Uncharacterized protein</fullName>
    </submittedName>
</protein>
<dbReference type="CDD" id="cd03443">
    <property type="entry name" value="PaaI_thioesterase"/>
    <property type="match status" value="1"/>
</dbReference>